<dbReference type="EMBL" id="JAMSKV010000001">
    <property type="protein sequence ID" value="MCQ8276848.1"/>
    <property type="molecule type" value="Genomic_DNA"/>
</dbReference>
<evidence type="ECO:0000313" key="3">
    <source>
        <dbReference type="EMBL" id="MCQ8276848.1"/>
    </source>
</evidence>
<sequence length="101" mass="10342">MRAFRIACAGSLLLASWGVASAQTAPAPDKSAVPAQGAISPRTPGGDNAGTTTQNQHRMDATVGGIDRHLLKQEKDRPRLPGQAPSPSQTLPGGTAAPQPH</sequence>
<name>A0ABT1W266_9PROT</name>
<dbReference type="Proteomes" id="UP001524587">
    <property type="component" value="Unassembled WGS sequence"/>
</dbReference>
<dbReference type="RefSeq" id="WP_422862297.1">
    <property type="nucleotide sequence ID" value="NZ_JAMSKV010000001.1"/>
</dbReference>
<organism evidence="3 4">
    <name type="scientific">Endosaccharibacter trunci</name>
    <dbReference type="NCBI Taxonomy" id="2812733"/>
    <lineage>
        <taxon>Bacteria</taxon>
        <taxon>Pseudomonadati</taxon>
        <taxon>Pseudomonadota</taxon>
        <taxon>Alphaproteobacteria</taxon>
        <taxon>Acetobacterales</taxon>
        <taxon>Acetobacteraceae</taxon>
        <taxon>Endosaccharibacter</taxon>
    </lineage>
</organism>
<evidence type="ECO:0008006" key="5">
    <source>
        <dbReference type="Google" id="ProtNLM"/>
    </source>
</evidence>
<evidence type="ECO:0000256" key="1">
    <source>
        <dbReference type="SAM" id="MobiDB-lite"/>
    </source>
</evidence>
<keyword evidence="4" id="KW-1185">Reference proteome</keyword>
<reference evidence="3 4" key="1">
    <citation type="submission" date="2022-06" db="EMBL/GenBank/DDBJ databases">
        <title>Endosaccharibacter gen. nov., sp. nov., endophytic bacteria isolated from sugarcane.</title>
        <authorList>
            <person name="Pitiwittayakul N."/>
            <person name="Yukphan P."/>
            <person name="Charoenyingcharoen P."/>
            <person name="Tanasupawat S."/>
        </authorList>
    </citation>
    <scope>NUCLEOTIDE SEQUENCE [LARGE SCALE GENOMIC DNA]</scope>
    <source>
        <strain evidence="3 4">KSS8</strain>
    </source>
</reference>
<feature type="region of interest" description="Disordered" evidence="1">
    <location>
        <begin position="22"/>
        <end position="101"/>
    </location>
</feature>
<evidence type="ECO:0000256" key="2">
    <source>
        <dbReference type="SAM" id="SignalP"/>
    </source>
</evidence>
<keyword evidence="2" id="KW-0732">Signal</keyword>
<accession>A0ABT1W266</accession>
<evidence type="ECO:0000313" key="4">
    <source>
        <dbReference type="Proteomes" id="UP001524587"/>
    </source>
</evidence>
<feature type="signal peptide" evidence="2">
    <location>
        <begin position="1"/>
        <end position="22"/>
    </location>
</feature>
<comment type="caution">
    <text evidence="3">The sequence shown here is derived from an EMBL/GenBank/DDBJ whole genome shotgun (WGS) entry which is preliminary data.</text>
</comment>
<protein>
    <recommendedName>
        <fullName evidence="5">Serine/threonine protein kinase</fullName>
    </recommendedName>
</protein>
<proteinExistence type="predicted"/>
<feature type="chain" id="PRO_5046624736" description="Serine/threonine protein kinase" evidence="2">
    <location>
        <begin position="23"/>
        <end position="101"/>
    </location>
</feature>
<feature type="compositionally biased region" description="Basic and acidic residues" evidence="1">
    <location>
        <begin position="66"/>
        <end position="79"/>
    </location>
</feature>
<gene>
    <name evidence="3" type="ORF">NFI95_00085</name>
</gene>